<gene>
    <name evidence="2" type="ORF">F443_09556</name>
</gene>
<accession>V9F5J3</accession>
<evidence type="ECO:0000313" key="2">
    <source>
        <dbReference type="EMBL" id="ETI46013.1"/>
    </source>
</evidence>
<organism evidence="2 3">
    <name type="scientific">Phytophthora nicotianae P1569</name>
    <dbReference type="NCBI Taxonomy" id="1317065"/>
    <lineage>
        <taxon>Eukaryota</taxon>
        <taxon>Sar</taxon>
        <taxon>Stramenopiles</taxon>
        <taxon>Oomycota</taxon>
        <taxon>Peronosporomycetes</taxon>
        <taxon>Peronosporales</taxon>
        <taxon>Peronosporaceae</taxon>
        <taxon>Phytophthora</taxon>
    </lineage>
</organism>
<dbReference type="EMBL" id="ANIZ01001638">
    <property type="protein sequence ID" value="ETI46013.1"/>
    <property type="molecule type" value="Genomic_DNA"/>
</dbReference>
<name>V9F5J3_PHYNI</name>
<evidence type="ECO:0000256" key="1">
    <source>
        <dbReference type="SAM" id="MobiDB-lite"/>
    </source>
</evidence>
<dbReference type="AlphaFoldDB" id="V9F5J3"/>
<evidence type="ECO:0000313" key="3">
    <source>
        <dbReference type="Proteomes" id="UP000018721"/>
    </source>
</evidence>
<proteinExistence type="predicted"/>
<reference evidence="2 3" key="1">
    <citation type="submission" date="2013-11" db="EMBL/GenBank/DDBJ databases">
        <title>The Genome Sequence of Phytophthora parasitica P1569.</title>
        <authorList>
            <consortium name="The Broad Institute Genomics Platform"/>
            <person name="Russ C."/>
            <person name="Tyler B."/>
            <person name="Panabieres F."/>
            <person name="Shan W."/>
            <person name="Tripathy S."/>
            <person name="Grunwald N."/>
            <person name="Machado M."/>
            <person name="Johnson C.S."/>
            <person name="Arredondo F."/>
            <person name="Hong C."/>
            <person name="Coffey M."/>
            <person name="Young S.K."/>
            <person name="Zeng Q."/>
            <person name="Gargeya S."/>
            <person name="Fitzgerald M."/>
            <person name="Abouelleil A."/>
            <person name="Alvarado L."/>
            <person name="Chapman S.B."/>
            <person name="Gainer-Dewar J."/>
            <person name="Goldberg J."/>
            <person name="Griggs A."/>
            <person name="Gujja S."/>
            <person name="Hansen M."/>
            <person name="Howarth C."/>
            <person name="Imamovic A."/>
            <person name="Ireland A."/>
            <person name="Larimer J."/>
            <person name="McCowan C."/>
            <person name="Murphy C."/>
            <person name="Pearson M."/>
            <person name="Poon T.W."/>
            <person name="Priest M."/>
            <person name="Roberts A."/>
            <person name="Saif S."/>
            <person name="Shea T."/>
            <person name="Sykes S."/>
            <person name="Wortman J."/>
            <person name="Nusbaum C."/>
            <person name="Birren B."/>
        </authorList>
    </citation>
    <scope>NUCLEOTIDE SEQUENCE [LARGE SCALE GENOMIC DNA]</scope>
    <source>
        <strain evidence="2 3">P1569</strain>
    </source>
</reference>
<protein>
    <submittedName>
        <fullName evidence="2">Uncharacterized protein</fullName>
    </submittedName>
</protein>
<keyword evidence="3" id="KW-1185">Reference proteome</keyword>
<feature type="compositionally biased region" description="Basic and acidic residues" evidence="1">
    <location>
        <begin position="10"/>
        <end position="22"/>
    </location>
</feature>
<feature type="non-terminal residue" evidence="2">
    <location>
        <position position="1"/>
    </location>
</feature>
<sequence>ITGRMAVGVEQERPGHQRDWRQQHRTPSENLAAEALTDEDNDQLSIAGHMAVGAEQERPGLTSGQATVAGRIVHVCSWRGCKKVPKNKGGDGIRVCSKQGCKRAVHVACTAVLLSELGPTTRSTRLLADSRRLCWTLRMRRSPRKRSHCCILERNRRTSQVLVDFGNINNRPIKEIDRVHKINAFDTKAQRTREVSNLTSTINILKAMLRLMRTTSTRPVCCAKK</sequence>
<dbReference type="Proteomes" id="UP000018721">
    <property type="component" value="Unassembled WGS sequence"/>
</dbReference>
<feature type="region of interest" description="Disordered" evidence="1">
    <location>
        <begin position="1"/>
        <end position="26"/>
    </location>
</feature>
<dbReference type="HOGENOM" id="CLU_107440_0_0_1"/>
<comment type="caution">
    <text evidence="2">The sequence shown here is derived from an EMBL/GenBank/DDBJ whole genome shotgun (WGS) entry which is preliminary data.</text>
</comment>